<feature type="domain" description="Glycosyl transferase family 1" evidence="1">
    <location>
        <begin position="189"/>
        <end position="310"/>
    </location>
</feature>
<dbReference type="CDD" id="cd03812">
    <property type="entry name" value="GT4_CapH-like"/>
    <property type="match status" value="1"/>
</dbReference>
<dbReference type="PANTHER" id="PTHR45947:SF14">
    <property type="entry name" value="SLL1723 PROTEIN"/>
    <property type="match status" value="1"/>
</dbReference>
<name>A0A974NMP8_PERPY</name>
<sequence length="376" mass="42979">MEPIRILQVVTIMNRGGLETMLMNYYRQIDRSKIQFDFMVHRAVPGHYDEEIIKLGGRIFNMPPIKPGNYRKYFRLLDQFFTTKREYKVVHSHINENSSFVLRAAKKAGVPGRIAHSHLSNLGLDIKLPFRLYAKSTMRDYPSDYFACSKNAGKWLFGGEIATNELTVLNNAVHAKKFTFNQTSRLVTRKNLGITNELVIGHIGRFEKQKNQKFLIDIFYELQKTQPKSLLLLVGEGQLKRSIEKKVKSLGLTKKVRFLGVREDIPNLLHAMDLFLFPSLFEGLPVVLVEAQAAGVQCLVSNSITKESDITGSLGFMSLKESPEKWTQKILSMSYKHSENIDLMTKKGYDTTANAKWLADFYTQYHPENQTLAGGF</sequence>
<dbReference type="PANTHER" id="PTHR45947">
    <property type="entry name" value="SULFOQUINOVOSYL TRANSFERASE SQD2"/>
    <property type="match status" value="1"/>
</dbReference>
<dbReference type="EMBL" id="CP068053">
    <property type="protein sequence ID" value="QQT00737.1"/>
    <property type="molecule type" value="Genomic_DNA"/>
</dbReference>
<keyword evidence="3" id="KW-1185">Reference proteome</keyword>
<dbReference type="KEGG" id="ppsr:I6J18_02040"/>
<dbReference type="GO" id="GO:0016757">
    <property type="term" value="F:glycosyltransferase activity"/>
    <property type="evidence" value="ECO:0007669"/>
    <property type="project" value="TreeGrafter"/>
</dbReference>
<dbReference type="Pfam" id="PF00534">
    <property type="entry name" value="Glycos_transf_1"/>
    <property type="match status" value="1"/>
</dbReference>
<dbReference type="Proteomes" id="UP000595254">
    <property type="component" value="Chromosome"/>
</dbReference>
<organism evidence="2 3">
    <name type="scientific">Peribacillus psychrosaccharolyticus</name>
    <name type="common">Bacillus psychrosaccharolyticus</name>
    <dbReference type="NCBI Taxonomy" id="1407"/>
    <lineage>
        <taxon>Bacteria</taxon>
        <taxon>Bacillati</taxon>
        <taxon>Bacillota</taxon>
        <taxon>Bacilli</taxon>
        <taxon>Bacillales</taxon>
        <taxon>Bacillaceae</taxon>
        <taxon>Peribacillus</taxon>
    </lineage>
</organism>
<accession>A0A974NMP8</accession>
<evidence type="ECO:0000313" key="3">
    <source>
        <dbReference type="Proteomes" id="UP000595254"/>
    </source>
</evidence>
<dbReference type="RefSeq" id="WP_201647841.1">
    <property type="nucleotide sequence ID" value="NZ_CP068053.1"/>
</dbReference>
<reference evidence="2 3" key="1">
    <citation type="submission" date="2021-01" db="EMBL/GenBank/DDBJ databases">
        <title>FDA dAtabase for Regulatory Grade micrObial Sequences (FDA-ARGOS): Supporting development and validation of Infectious Disease Dx tests.</title>
        <authorList>
            <person name="Nelson B."/>
            <person name="Plummer A."/>
            <person name="Tallon L."/>
            <person name="Sadzewicz L."/>
            <person name="Zhao X."/>
            <person name="Boylan J."/>
            <person name="Ott S."/>
            <person name="Bowen H."/>
            <person name="Vavikolanu K."/>
            <person name="Mehta A."/>
            <person name="Aluvathingal J."/>
            <person name="Nadendla S."/>
            <person name="Myers T."/>
            <person name="Yan Y."/>
            <person name="Sichtig H."/>
        </authorList>
    </citation>
    <scope>NUCLEOTIDE SEQUENCE [LARGE SCALE GENOMIC DNA]</scope>
    <source>
        <strain evidence="2 3">FDAARGOS_1161</strain>
    </source>
</reference>
<dbReference type="SUPFAM" id="SSF53756">
    <property type="entry name" value="UDP-Glycosyltransferase/glycogen phosphorylase"/>
    <property type="match status" value="1"/>
</dbReference>
<evidence type="ECO:0000259" key="1">
    <source>
        <dbReference type="Pfam" id="PF00534"/>
    </source>
</evidence>
<dbReference type="InterPro" id="IPR050194">
    <property type="entry name" value="Glycosyltransferase_grp1"/>
</dbReference>
<gene>
    <name evidence="2" type="ORF">I6J18_02040</name>
</gene>
<protein>
    <submittedName>
        <fullName evidence="2">Glycosyltransferase family 1 protein</fullName>
    </submittedName>
</protein>
<dbReference type="AlphaFoldDB" id="A0A974NMP8"/>
<proteinExistence type="predicted"/>
<dbReference type="Gene3D" id="3.40.50.2000">
    <property type="entry name" value="Glycogen Phosphorylase B"/>
    <property type="match status" value="2"/>
</dbReference>
<evidence type="ECO:0000313" key="2">
    <source>
        <dbReference type="EMBL" id="QQT00737.1"/>
    </source>
</evidence>
<dbReference type="InterPro" id="IPR001296">
    <property type="entry name" value="Glyco_trans_1"/>
</dbReference>